<proteinExistence type="predicted"/>
<feature type="region of interest" description="Disordered" evidence="1">
    <location>
        <begin position="42"/>
        <end position="107"/>
    </location>
</feature>
<sequence>MSAILPSAATELCFTTSITSDPDNTWVAKRQSTITAALEARARNKSEEFDGPQSDLSPPLREGGERAASGDEASLDGRAARLSGESERIGQGDWSQTTPFGKHIGYL</sequence>
<gene>
    <name evidence="2" type="ORF">GV68_18035</name>
</gene>
<protein>
    <submittedName>
        <fullName evidence="2">Uncharacterized protein</fullName>
    </submittedName>
</protein>
<dbReference type="OrthoDB" id="8305160at2"/>
<organism evidence="2 3">
    <name type="scientific">Pseudorhizobium pelagicum</name>
    <dbReference type="NCBI Taxonomy" id="1509405"/>
    <lineage>
        <taxon>Bacteria</taxon>
        <taxon>Pseudomonadati</taxon>
        <taxon>Pseudomonadota</taxon>
        <taxon>Alphaproteobacteria</taxon>
        <taxon>Hyphomicrobiales</taxon>
        <taxon>Rhizobiaceae</taxon>
        <taxon>Rhizobium/Agrobacterium group</taxon>
        <taxon>Pseudorhizobium</taxon>
    </lineage>
</organism>
<name>A0A922T6W7_9HYPH</name>
<comment type="caution">
    <text evidence="2">The sequence shown here is derived from an EMBL/GenBank/DDBJ whole genome shotgun (WGS) entry which is preliminary data.</text>
</comment>
<evidence type="ECO:0000313" key="3">
    <source>
        <dbReference type="Proteomes" id="UP000052167"/>
    </source>
</evidence>
<accession>A0A922T6W7</accession>
<evidence type="ECO:0000313" key="2">
    <source>
        <dbReference type="EMBL" id="KEQ03072.1"/>
    </source>
</evidence>
<reference evidence="2 3" key="1">
    <citation type="submission" date="2014-06" db="EMBL/GenBank/DDBJ databases">
        <title>Rhizobium pelagicum/R2-400B4.</title>
        <authorList>
            <person name="Kimes N.E."/>
            <person name="Lopez-Perez M."/>
        </authorList>
    </citation>
    <scope>NUCLEOTIDE SEQUENCE [LARGE SCALE GENOMIC DNA]</scope>
    <source>
        <strain evidence="2 3">R2-400B4</strain>
    </source>
</reference>
<dbReference type="EMBL" id="JOKJ01000038">
    <property type="protein sequence ID" value="KEQ03072.1"/>
    <property type="molecule type" value="Genomic_DNA"/>
</dbReference>
<dbReference type="AlphaFoldDB" id="A0A922T6W7"/>
<dbReference type="Proteomes" id="UP000052167">
    <property type="component" value="Unassembled WGS sequence"/>
</dbReference>
<dbReference type="RefSeq" id="WP_037169307.1">
    <property type="nucleotide sequence ID" value="NZ_JOKI01000034.1"/>
</dbReference>
<keyword evidence="3" id="KW-1185">Reference proteome</keyword>
<evidence type="ECO:0000256" key="1">
    <source>
        <dbReference type="SAM" id="MobiDB-lite"/>
    </source>
</evidence>